<keyword evidence="2" id="KW-1185">Reference proteome</keyword>
<evidence type="ECO:0000313" key="1">
    <source>
        <dbReference type="EnsemblPlants" id="OGLUM06G20620.1"/>
    </source>
</evidence>
<sequence length="113" mass="13169">MSNRACWSWANSGDIPFNTRGSGENNLAKPMIQRKDRICYGSQPELLLCNAKQQLMKLAWKSGRTRELANQATIHTSNMPILMLRCNYIFLEKKLKKIYVSKIYFLMIYAIEF</sequence>
<proteinExistence type="predicted"/>
<accession>A0A0E0ABB3</accession>
<dbReference type="EnsemblPlants" id="OGLUM06G20620.1">
    <property type="protein sequence ID" value="OGLUM06G20620.1"/>
    <property type="gene ID" value="OGLUM06G20620"/>
</dbReference>
<protein>
    <submittedName>
        <fullName evidence="1">Uncharacterized protein</fullName>
    </submittedName>
</protein>
<reference evidence="1" key="2">
    <citation type="submission" date="2018-05" db="EMBL/GenBank/DDBJ databases">
        <title>OgluRS3 (Oryza glumaepatula Reference Sequence Version 3).</title>
        <authorList>
            <person name="Zhang J."/>
            <person name="Kudrna D."/>
            <person name="Lee S."/>
            <person name="Talag J."/>
            <person name="Welchert J."/>
            <person name="Wing R.A."/>
        </authorList>
    </citation>
    <scope>NUCLEOTIDE SEQUENCE [LARGE SCALE GENOMIC DNA]</scope>
</reference>
<dbReference type="Proteomes" id="UP000026961">
    <property type="component" value="Chromosome 6"/>
</dbReference>
<evidence type="ECO:0000313" key="2">
    <source>
        <dbReference type="Proteomes" id="UP000026961"/>
    </source>
</evidence>
<name>A0A0E0ABB3_9ORYZ</name>
<dbReference type="AlphaFoldDB" id="A0A0E0ABB3"/>
<organism evidence="1">
    <name type="scientific">Oryza glumipatula</name>
    <dbReference type="NCBI Taxonomy" id="40148"/>
    <lineage>
        <taxon>Eukaryota</taxon>
        <taxon>Viridiplantae</taxon>
        <taxon>Streptophyta</taxon>
        <taxon>Embryophyta</taxon>
        <taxon>Tracheophyta</taxon>
        <taxon>Spermatophyta</taxon>
        <taxon>Magnoliopsida</taxon>
        <taxon>Liliopsida</taxon>
        <taxon>Poales</taxon>
        <taxon>Poaceae</taxon>
        <taxon>BOP clade</taxon>
        <taxon>Oryzoideae</taxon>
        <taxon>Oryzeae</taxon>
        <taxon>Oryzinae</taxon>
        <taxon>Oryza</taxon>
    </lineage>
</organism>
<reference evidence="1" key="1">
    <citation type="submission" date="2015-04" db="UniProtKB">
        <authorList>
            <consortium name="EnsemblPlants"/>
        </authorList>
    </citation>
    <scope>IDENTIFICATION</scope>
</reference>
<dbReference type="Gramene" id="OGLUM06G20620.1">
    <property type="protein sequence ID" value="OGLUM06G20620.1"/>
    <property type="gene ID" value="OGLUM06G20620"/>
</dbReference>
<dbReference type="HOGENOM" id="CLU_2137392_0_0_1"/>